<dbReference type="SUPFAM" id="SSF50249">
    <property type="entry name" value="Nucleic acid-binding proteins"/>
    <property type="match status" value="4"/>
</dbReference>
<comment type="catalytic activity">
    <reaction evidence="8">
        <text>isopentenyl diphosphate + 2 oxidized [2Fe-2S]-[ferredoxin] + H2O = (2E)-4-hydroxy-3-methylbut-2-enyl diphosphate + 2 reduced [2Fe-2S]-[ferredoxin] + 2 H(+)</text>
        <dbReference type="Rhea" id="RHEA:24488"/>
        <dbReference type="Rhea" id="RHEA-COMP:10000"/>
        <dbReference type="Rhea" id="RHEA-COMP:10001"/>
        <dbReference type="ChEBI" id="CHEBI:15377"/>
        <dbReference type="ChEBI" id="CHEBI:15378"/>
        <dbReference type="ChEBI" id="CHEBI:33737"/>
        <dbReference type="ChEBI" id="CHEBI:33738"/>
        <dbReference type="ChEBI" id="CHEBI:128753"/>
        <dbReference type="ChEBI" id="CHEBI:128769"/>
        <dbReference type="EC" id="1.17.7.4"/>
    </reaction>
</comment>
<proteinExistence type="inferred from homology"/>
<dbReference type="PRINTS" id="PR00681">
    <property type="entry name" value="RIBOSOMALS1"/>
</dbReference>
<dbReference type="CDD" id="cd05687">
    <property type="entry name" value="S1_RPS1_repeat_ec1_hs1"/>
    <property type="match status" value="1"/>
</dbReference>
<evidence type="ECO:0000256" key="5">
    <source>
        <dbReference type="ARBA" id="ARBA00023004"/>
    </source>
</evidence>
<feature type="binding site" evidence="8">
    <location>
        <position position="124"/>
    </location>
    <ligand>
        <name>(2E)-4-hydroxy-3-methylbut-2-enyl diphosphate</name>
        <dbReference type="ChEBI" id="CHEBI:128753"/>
    </ligand>
</feature>
<evidence type="ECO:0000313" key="12">
    <source>
        <dbReference type="Proteomes" id="UP001637993"/>
    </source>
</evidence>
<evidence type="ECO:0000256" key="7">
    <source>
        <dbReference type="ARBA" id="ARBA00023274"/>
    </source>
</evidence>
<dbReference type="InterPro" id="IPR003451">
    <property type="entry name" value="LytB/IspH"/>
</dbReference>
<feature type="domain" description="S1 motif" evidence="10">
    <location>
        <begin position="296"/>
        <end position="365"/>
    </location>
</feature>
<dbReference type="SMART" id="SM00316">
    <property type="entry name" value="S1"/>
    <property type="match status" value="4"/>
</dbReference>
<feature type="binding site" evidence="8">
    <location>
        <position position="261"/>
    </location>
    <ligand>
        <name>isopentenyl diphosphate</name>
        <dbReference type="ChEBI" id="CHEBI:128769"/>
    </ligand>
</feature>
<dbReference type="Pfam" id="PF02401">
    <property type="entry name" value="LYTB"/>
    <property type="match status" value="1"/>
</dbReference>
<dbReference type="NCBIfam" id="NF000907">
    <property type="entry name" value="PRK00087.1"/>
    <property type="match status" value="1"/>
</dbReference>
<dbReference type="NCBIfam" id="NF005208">
    <property type="entry name" value="PRK06676.1"/>
    <property type="match status" value="1"/>
</dbReference>
<evidence type="ECO:0000256" key="1">
    <source>
        <dbReference type="ARBA" id="ARBA00006767"/>
    </source>
</evidence>
<dbReference type="InterPro" id="IPR035104">
    <property type="entry name" value="Ribosomal_protein_S1-like"/>
</dbReference>
<comment type="similarity">
    <text evidence="1">Belongs to the bacterial ribosomal protein bS1 family.</text>
</comment>
<keyword evidence="8 11" id="KW-0560">Oxidoreductase</keyword>
<feature type="domain" description="S1 motif" evidence="10">
    <location>
        <begin position="383"/>
        <end position="449"/>
    </location>
</feature>
<dbReference type="RefSeq" id="WP_410024660.1">
    <property type="nucleotide sequence ID" value="NZ_JBGMEG010000014.1"/>
</dbReference>
<feature type="active site" description="Proton donor" evidence="8">
    <location>
        <position position="126"/>
    </location>
</feature>
<keyword evidence="2 8" id="KW-0004">4Fe-4S</keyword>
<feature type="binding site" evidence="8">
    <location>
        <position position="218"/>
    </location>
    <ligand>
        <name>dimethylallyl diphosphate</name>
        <dbReference type="ChEBI" id="CHEBI:57623"/>
    </ligand>
</feature>
<dbReference type="Gene3D" id="3.40.1010.20">
    <property type="entry name" value="4-hydroxy-3-methylbut-2-enyl diphosphate reductase, catalytic domain"/>
    <property type="match status" value="2"/>
</dbReference>
<comment type="pathway">
    <text evidence="8">Isoprenoid biosynthesis; dimethylallyl diphosphate biosynthesis; dimethylallyl diphosphate from (2E)-4-hydroxy-3-methylbutenyl diphosphate: step 1/1.</text>
</comment>
<feature type="binding site" evidence="8">
    <location>
        <position position="124"/>
    </location>
    <ligand>
        <name>isopentenyl diphosphate</name>
        <dbReference type="ChEBI" id="CHEBI:128769"/>
    </ligand>
</feature>
<feature type="binding site" evidence="8">
    <location>
        <position position="261"/>
    </location>
    <ligand>
        <name>(2E)-4-hydroxy-3-methylbut-2-enyl diphosphate</name>
        <dbReference type="ChEBI" id="CHEBI:128753"/>
    </ligand>
</feature>
<feature type="binding site" evidence="8">
    <location>
        <position position="12"/>
    </location>
    <ligand>
        <name>[4Fe-4S] cluster</name>
        <dbReference type="ChEBI" id="CHEBI:49883"/>
    </ligand>
</feature>
<feature type="binding site" evidence="8">
    <location>
        <position position="217"/>
    </location>
    <ligand>
        <name>dimethylallyl diphosphate</name>
        <dbReference type="ChEBI" id="CHEBI:57623"/>
    </ligand>
</feature>
<name>A0ABW9N1Y4_9FIRM</name>
<keyword evidence="5 8" id="KW-0408">Iron</keyword>
<feature type="binding site" evidence="8">
    <location>
        <position position="218"/>
    </location>
    <ligand>
        <name>(2E)-4-hydroxy-3-methylbut-2-enyl diphosphate</name>
        <dbReference type="ChEBI" id="CHEBI:128753"/>
    </ligand>
</feature>
<comment type="caution">
    <text evidence="11">The sequence shown here is derived from an EMBL/GenBank/DDBJ whole genome shotgun (WGS) entry which is preliminary data.</text>
</comment>
<keyword evidence="7" id="KW-0687">Ribonucleoprotein</keyword>
<organism evidence="11 12">
    <name type="scientific">Anaerococcus groningensis</name>
    <dbReference type="NCBI Taxonomy" id="3115616"/>
    <lineage>
        <taxon>Bacteria</taxon>
        <taxon>Bacillati</taxon>
        <taxon>Bacillota</taxon>
        <taxon>Tissierellia</taxon>
        <taxon>Tissierellales</taxon>
        <taxon>Peptoniphilaceae</taxon>
        <taxon>Anaerococcus</taxon>
    </lineage>
</organism>
<dbReference type="PROSITE" id="PS50126">
    <property type="entry name" value="S1"/>
    <property type="match status" value="4"/>
</dbReference>
<feature type="binding site" evidence="8">
    <location>
        <position position="217"/>
    </location>
    <ligand>
        <name>(2E)-4-hydroxy-3-methylbut-2-enyl diphosphate</name>
        <dbReference type="ChEBI" id="CHEBI:128753"/>
    </ligand>
</feature>
<comment type="function">
    <text evidence="8">Catalyzes the conversion of 1-hydroxy-2-methyl-2-(E)-butenyl 4-diphosphate (HMBPP) into a mixture of isopentenyl diphosphate (IPP) and dimethylallyl diphosphate (DMAPP). Acts in the terminal step of the DOXP/MEP pathway for isoprenoid precursor biosynthesis.</text>
</comment>
<protein>
    <recommendedName>
        <fullName evidence="8">4-hydroxy-3-methylbut-2-enyl diphosphate reductase</fullName>
        <shortName evidence="8">HMBPP reductase</shortName>
        <ecNumber evidence="8">1.17.7.4</ecNumber>
    </recommendedName>
</protein>
<evidence type="ECO:0000313" key="11">
    <source>
        <dbReference type="EMBL" id="MFO3718102.1"/>
    </source>
</evidence>
<dbReference type="InterPro" id="IPR003029">
    <property type="entry name" value="S1_domain"/>
</dbReference>
<dbReference type="CDD" id="cd04465">
    <property type="entry name" value="S1_RPS1_repeat_ec2_hs2"/>
    <property type="match status" value="1"/>
</dbReference>
<feature type="binding site" evidence="8">
    <location>
        <position position="217"/>
    </location>
    <ligand>
        <name>isopentenyl diphosphate</name>
        <dbReference type="ChEBI" id="CHEBI:128769"/>
    </ligand>
</feature>
<dbReference type="CDD" id="cd05688">
    <property type="entry name" value="S1_RPS1_repeat_ec3"/>
    <property type="match status" value="2"/>
</dbReference>
<evidence type="ECO:0000256" key="3">
    <source>
        <dbReference type="ARBA" id="ARBA00022723"/>
    </source>
</evidence>
<dbReference type="PANTHER" id="PTHR10724:SF7">
    <property type="entry name" value="SMALL RIBOSOMAL SUBUNIT PROTEIN BS1C"/>
    <property type="match status" value="1"/>
</dbReference>
<feature type="binding site" evidence="8">
    <location>
        <position position="40"/>
    </location>
    <ligand>
        <name>isopentenyl diphosphate</name>
        <dbReference type="ChEBI" id="CHEBI:128769"/>
    </ligand>
</feature>
<dbReference type="GO" id="GO:0005840">
    <property type="term" value="C:ribosome"/>
    <property type="evidence" value="ECO:0007669"/>
    <property type="project" value="UniProtKB-KW"/>
</dbReference>
<dbReference type="Gene3D" id="2.40.50.140">
    <property type="entry name" value="Nucleic acid-binding proteins"/>
    <property type="match status" value="4"/>
</dbReference>
<feature type="binding site" evidence="8">
    <location>
        <position position="219"/>
    </location>
    <ligand>
        <name>(2E)-4-hydroxy-3-methylbut-2-enyl diphosphate</name>
        <dbReference type="ChEBI" id="CHEBI:128753"/>
    </ligand>
</feature>
<dbReference type="GO" id="GO:0051745">
    <property type="term" value="F:4-hydroxy-3-methylbut-2-enyl diphosphate reductase activity"/>
    <property type="evidence" value="ECO:0007669"/>
    <property type="project" value="UniProtKB-EC"/>
</dbReference>
<evidence type="ECO:0000256" key="8">
    <source>
        <dbReference type="HAMAP-Rule" id="MF_00191"/>
    </source>
</evidence>
<evidence type="ECO:0000256" key="4">
    <source>
        <dbReference type="ARBA" id="ARBA00022980"/>
    </source>
</evidence>
<dbReference type="PANTHER" id="PTHR10724">
    <property type="entry name" value="30S RIBOSOMAL PROTEIN S1"/>
    <property type="match status" value="1"/>
</dbReference>
<keyword evidence="8" id="KW-0414">Isoprene biosynthesis</keyword>
<keyword evidence="6 8" id="KW-0411">Iron-sulfur</keyword>
<evidence type="ECO:0000259" key="10">
    <source>
        <dbReference type="PROSITE" id="PS50126"/>
    </source>
</evidence>
<dbReference type="Proteomes" id="UP001637993">
    <property type="component" value="Unassembled WGS sequence"/>
</dbReference>
<keyword evidence="3 8" id="KW-0479">Metal-binding</keyword>
<dbReference type="InterPro" id="IPR050437">
    <property type="entry name" value="Ribos_protein_bS1-like"/>
</dbReference>
<feature type="binding site" evidence="8">
    <location>
        <position position="74"/>
    </location>
    <ligand>
        <name>dimethylallyl diphosphate</name>
        <dbReference type="ChEBI" id="CHEBI:57623"/>
    </ligand>
</feature>
<feature type="binding site" evidence="8">
    <location>
        <position position="161"/>
    </location>
    <ligand>
        <name>(2E)-4-hydroxy-3-methylbut-2-enyl diphosphate</name>
        <dbReference type="ChEBI" id="CHEBI:128753"/>
    </ligand>
</feature>
<feature type="binding site" evidence="8">
    <location>
        <position position="261"/>
    </location>
    <ligand>
        <name>dimethylallyl diphosphate</name>
        <dbReference type="ChEBI" id="CHEBI:57623"/>
    </ligand>
</feature>
<feature type="domain" description="S1 motif" evidence="10">
    <location>
        <begin position="551"/>
        <end position="620"/>
    </location>
</feature>
<evidence type="ECO:0000256" key="6">
    <source>
        <dbReference type="ARBA" id="ARBA00023014"/>
    </source>
</evidence>
<dbReference type="EMBL" id="JBGMEG010000014">
    <property type="protein sequence ID" value="MFO3718102.1"/>
    <property type="molecule type" value="Genomic_DNA"/>
</dbReference>
<feature type="binding site" evidence="8">
    <location>
        <position position="74"/>
    </location>
    <ligand>
        <name>(2E)-4-hydroxy-3-methylbut-2-enyl diphosphate</name>
        <dbReference type="ChEBI" id="CHEBI:128753"/>
    </ligand>
</feature>
<feature type="region of interest" description="Disordered" evidence="9">
    <location>
        <begin position="619"/>
        <end position="665"/>
    </location>
</feature>
<sequence length="780" mass="88015">MEIIIAENSGFCFGVKRSVDLAHEALASDREKYTVGPLIHNPQLVDKLEKQGLKVLSKEEALKIKDSLIVIRAHGESAEFKETLLKNGNEILDATCPVLGNIYKKIVAKENDGHQVIIVGDPNHPEIIAMDSYLKNGIIVSDETEAKNIKSEKPLYVVSQTTNRADFYYDIANTFKENNGSVVIENTICNATKLRQESAANLSKEVDCMIVVGGFNSSNTNKLYQVVSLYNKNVYRIETVKDLPLQKLSEFKKIGIIAGASTPDEIIEEVVSKMDEFTKEDFMNSLEDSLKKIYPKDVITGTVIDVKDDEVFVDIQYRADGIIKLDEMTEEEKENPKDHFEVGNDIDVYVIKLDDGEGNVALSTRRVQGMKAWKDLAEKFENDELVEGKVTGFNKGGLTVEVEGVNGFVPASQIATYFVKNFKKFVGETWELKIVSIDERKNRLVLSRKDVLEEELDERWDELEEGQVLEGEVARLTDFGAFIEVNGLDGLLHVSDIAWTRVEVPSDVLNVGDTIEVKILKLNKEKNRISLGRKQLLDKPFDSFVNAHEVGDVVTGKVVNLLDFGAFVEVADGVEGLVHVSEISWDHVEKPSDELNVGDEIQVKIISLDKEEEKIGLSIKQLEEAPERPERKPRRERRENSNNNRQRRRAERPAQNNFSSDADLNNNLGNLLEQALFEQGSSSDLISEDSEVDNVIDDFEESENVEETIEEREVEIDNDEATDLISEEDELEIDEELEEEAIYNEELADEDVVTLDEEETLDQPADEIDDVDENEEEIEY</sequence>
<gene>
    <name evidence="8" type="primary">ispH</name>
    <name evidence="11" type="ORF">AB9Q04_07155</name>
</gene>
<dbReference type="NCBIfam" id="TIGR00216">
    <property type="entry name" value="ispH_lytB"/>
    <property type="match status" value="1"/>
</dbReference>
<feature type="binding site" evidence="8">
    <location>
        <position position="189"/>
    </location>
    <ligand>
        <name>[4Fe-4S] cluster</name>
        <dbReference type="ChEBI" id="CHEBI:49883"/>
    </ligand>
</feature>
<keyword evidence="12" id="KW-1185">Reference proteome</keyword>
<dbReference type="CDD" id="cd13944">
    <property type="entry name" value="lytB_ispH"/>
    <property type="match status" value="1"/>
</dbReference>
<evidence type="ECO:0000256" key="2">
    <source>
        <dbReference type="ARBA" id="ARBA00022485"/>
    </source>
</evidence>
<dbReference type="Gene3D" id="3.40.50.11270">
    <property type="match status" value="1"/>
</dbReference>
<feature type="domain" description="S1 motif" evidence="10">
    <location>
        <begin position="466"/>
        <end position="534"/>
    </location>
</feature>
<feature type="binding site" evidence="8">
    <location>
        <position position="40"/>
    </location>
    <ligand>
        <name>dimethylallyl diphosphate</name>
        <dbReference type="ChEBI" id="CHEBI:57623"/>
    </ligand>
</feature>
<comment type="pathway">
    <text evidence="8">Isoprenoid biosynthesis; isopentenyl diphosphate biosynthesis via DXP pathway; isopentenyl diphosphate from 1-deoxy-D-xylulose 5-phosphate: step 6/6.</text>
</comment>
<keyword evidence="4 11" id="KW-0689">Ribosomal protein</keyword>
<comment type="cofactor">
    <cofactor evidence="8">
        <name>[4Fe-4S] cluster</name>
        <dbReference type="ChEBI" id="CHEBI:49883"/>
    </cofactor>
    <text evidence="8">Binds 1 [4Fe-4S] cluster per subunit.</text>
</comment>
<feature type="binding site" evidence="8">
    <location>
        <position position="40"/>
    </location>
    <ligand>
        <name>(2E)-4-hydroxy-3-methylbut-2-enyl diphosphate</name>
        <dbReference type="ChEBI" id="CHEBI:128753"/>
    </ligand>
</feature>
<dbReference type="HAMAP" id="MF_00191">
    <property type="entry name" value="IspH"/>
    <property type="match status" value="1"/>
</dbReference>
<feature type="binding site" evidence="8">
    <location>
        <position position="74"/>
    </location>
    <ligand>
        <name>isopentenyl diphosphate</name>
        <dbReference type="ChEBI" id="CHEBI:128769"/>
    </ligand>
</feature>
<dbReference type="InterPro" id="IPR012340">
    <property type="entry name" value="NA-bd_OB-fold"/>
</dbReference>
<feature type="binding site" evidence="8">
    <location>
        <position position="219"/>
    </location>
    <ligand>
        <name>isopentenyl diphosphate</name>
        <dbReference type="ChEBI" id="CHEBI:128769"/>
    </ligand>
</feature>
<feature type="binding site" evidence="8">
    <location>
        <position position="219"/>
    </location>
    <ligand>
        <name>dimethylallyl diphosphate</name>
        <dbReference type="ChEBI" id="CHEBI:57623"/>
    </ligand>
</feature>
<dbReference type="EC" id="1.17.7.4" evidence="8"/>
<feature type="compositionally biased region" description="Basic and acidic residues" evidence="9">
    <location>
        <begin position="619"/>
        <end position="630"/>
    </location>
</feature>
<feature type="region of interest" description="Disordered" evidence="9">
    <location>
        <begin position="758"/>
        <end position="780"/>
    </location>
</feature>
<comment type="similarity">
    <text evidence="8">Belongs to the IspH family.</text>
</comment>
<dbReference type="Pfam" id="PF00575">
    <property type="entry name" value="S1"/>
    <property type="match status" value="4"/>
</dbReference>
<reference evidence="11 12" key="1">
    <citation type="journal article" date="2025" name="Anaerobe">
        <title>Description of Anaerococcus kampingiae sp. nov., Anaerococcus groningensis sp. nov., Anaerococcus martiniensis sp. nov., and Anaerococcus cruorum sp. nov., isolated from human clinical specimens.</title>
        <authorList>
            <person name="Boiten K.E."/>
            <person name="Meijer J."/>
            <person name="van Wezel E.M."/>
            <person name="Veloo A.C.M."/>
        </authorList>
    </citation>
    <scope>NUCLEOTIDE SEQUENCE [LARGE SCALE GENOMIC DNA]</scope>
    <source>
        <strain evidence="11 12">ENR1011</strain>
    </source>
</reference>
<comment type="catalytic activity">
    <reaction evidence="8">
        <text>dimethylallyl diphosphate + 2 oxidized [2Fe-2S]-[ferredoxin] + H2O = (2E)-4-hydroxy-3-methylbut-2-enyl diphosphate + 2 reduced [2Fe-2S]-[ferredoxin] + 2 H(+)</text>
        <dbReference type="Rhea" id="RHEA:24825"/>
        <dbReference type="Rhea" id="RHEA-COMP:10000"/>
        <dbReference type="Rhea" id="RHEA-COMP:10001"/>
        <dbReference type="ChEBI" id="CHEBI:15377"/>
        <dbReference type="ChEBI" id="CHEBI:15378"/>
        <dbReference type="ChEBI" id="CHEBI:33737"/>
        <dbReference type="ChEBI" id="CHEBI:33738"/>
        <dbReference type="ChEBI" id="CHEBI:57623"/>
        <dbReference type="ChEBI" id="CHEBI:128753"/>
        <dbReference type="EC" id="1.17.7.4"/>
    </reaction>
</comment>
<feature type="binding site" evidence="8">
    <location>
        <position position="218"/>
    </location>
    <ligand>
        <name>isopentenyl diphosphate</name>
        <dbReference type="ChEBI" id="CHEBI:128769"/>
    </ligand>
</feature>
<accession>A0ABW9N1Y4</accession>
<feature type="binding site" evidence="8">
    <location>
        <position position="124"/>
    </location>
    <ligand>
        <name>dimethylallyl diphosphate</name>
        <dbReference type="ChEBI" id="CHEBI:57623"/>
    </ligand>
</feature>
<feature type="binding site" evidence="8">
    <location>
        <position position="96"/>
    </location>
    <ligand>
        <name>[4Fe-4S] cluster</name>
        <dbReference type="ChEBI" id="CHEBI:49883"/>
    </ligand>
</feature>
<evidence type="ECO:0000256" key="9">
    <source>
        <dbReference type="SAM" id="MobiDB-lite"/>
    </source>
</evidence>